<gene>
    <name evidence="2" type="ORF">LSALG_LOCUS38448</name>
</gene>
<accession>A0AA35ZVS3</accession>
<dbReference type="AlphaFoldDB" id="A0AA35ZVS3"/>
<feature type="region of interest" description="Disordered" evidence="1">
    <location>
        <begin position="101"/>
        <end position="135"/>
    </location>
</feature>
<organism evidence="2 3">
    <name type="scientific">Lactuca saligna</name>
    <name type="common">Willowleaf lettuce</name>
    <dbReference type="NCBI Taxonomy" id="75948"/>
    <lineage>
        <taxon>Eukaryota</taxon>
        <taxon>Viridiplantae</taxon>
        <taxon>Streptophyta</taxon>
        <taxon>Embryophyta</taxon>
        <taxon>Tracheophyta</taxon>
        <taxon>Spermatophyta</taxon>
        <taxon>Magnoliopsida</taxon>
        <taxon>eudicotyledons</taxon>
        <taxon>Gunneridae</taxon>
        <taxon>Pentapetalae</taxon>
        <taxon>asterids</taxon>
        <taxon>campanulids</taxon>
        <taxon>Asterales</taxon>
        <taxon>Asteraceae</taxon>
        <taxon>Cichorioideae</taxon>
        <taxon>Cichorieae</taxon>
        <taxon>Lactucinae</taxon>
        <taxon>Lactuca</taxon>
    </lineage>
</organism>
<name>A0AA35ZVS3_LACSI</name>
<evidence type="ECO:0000256" key="1">
    <source>
        <dbReference type="SAM" id="MobiDB-lite"/>
    </source>
</evidence>
<proteinExistence type="predicted"/>
<keyword evidence="3" id="KW-1185">Reference proteome</keyword>
<evidence type="ECO:0000313" key="2">
    <source>
        <dbReference type="EMBL" id="CAI9299760.1"/>
    </source>
</evidence>
<reference evidence="2" key="1">
    <citation type="submission" date="2023-04" db="EMBL/GenBank/DDBJ databases">
        <authorList>
            <person name="Vijverberg K."/>
            <person name="Xiong W."/>
            <person name="Schranz E."/>
        </authorList>
    </citation>
    <scope>NUCLEOTIDE SEQUENCE</scope>
</reference>
<evidence type="ECO:0000313" key="3">
    <source>
        <dbReference type="Proteomes" id="UP001177003"/>
    </source>
</evidence>
<dbReference type="Proteomes" id="UP001177003">
    <property type="component" value="Chromosome 8"/>
</dbReference>
<sequence>MTSSNHPSPHKSLSFKTKKVKVLTVKPEIFEKQVNELLSEKAAMKSYIVDVTGMLSDIIENHDSIIMIMVKMPLAEKLRPIFAMLHRLEGVLESSSILKQGGEGVPLSKKEDPKPSAKHTVKSKSEPKGKRKTFQ</sequence>
<protein>
    <submittedName>
        <fullName evidence="2">Uncharacterized protein</fullName>
    </submittedName>
</protein>
<dbReference type="EMBL" id="OX465084">
    <property type="protein sequence ID" value="CAI9299760.1"/>
    <property type="molecule type" value="Genomic_DNA"/>
</dbReference>